<keyword evidence="2" id="KW-1185">Reference proteome</keyword>
<comment type="caution">
    <text evidence="1">The sequence shown here is derived from an EMBL/GenBank/DDBJ whole genome shotgun (WGS) entry which is preliminary data.</text>
</comment>
<proteinExistence type="predicted"/>
<dbReference type="Proteomes" id="UP000294588">
    <property type="component" value="Unassembled WGS sequence"/>
</dbReference>
<accession>A0AC61QIQ0</accession>
<dbReference type="EMBL" id="SMOG01000014">
    <property type="protein sequence ID" value="TDF72849.1"/>
    <property type="molecule type" value="Genomic_DNA"/>
</dbReference>
<gene>
    <name evidence="1" type="ORF">E0946_05060</name>
</gene>
<organism evidence="1 2">
    <name type="scientific">Candidatus Syntrophosphaera thermopropionivorans</name>
    <dbReference type="NCBI Taxonomy" id="2593015"/>
    <lineage>
        <taxon>Bacteria</taxon>
        <taxon>Pseudomonadati</taxon>
        <taxon>Candidatus Cloacimonadota</taxon>
        <taxon>Candidatus Cloacimonadia</taxon>
        <taxon>Candidatus Cloacimonadales</taxon>
        <taxon>Candidatus Cloacimonadaceae</taxon>
        <taxon>Candidatus Syntrophosphaera</taxon>
    </lineage>
</organism>
<name>A0AC61QIQ0_9BACT</name>
<sequence>MKHPGLLFSLTIVLLTVVSCASMQPVDKTQLLRTEWERWQNFEAQGVVQLTNSGLTMRRMFVLSKTPEAMRFDILSGGVLAANPEPLISVYYSDYLAIQCPQFPKIEILAQMPIFPEKLPIYDIDRDSLFTAYADSIINHQELNLEGLQLKFNSAMQLEKIIEPKSGMEININRNSQGDPDKVKLAISENTYLLLLIDSISYGNAQIEPLPPNPKVELPEDWKQMFKSLLE</sequence>
<evidence type="ECO:0000313" key="2">
    <source>
        <dbReference type="Proteomes" id="UP000294588"/>
    </source>
</evidence>
<protein>
    <submittedName>
        <fullName evidence="1">Uncharacterized protein</fullName>
    </submittedName>
</protein>
<reference evidence="1" key="1">
    <citation type="submission" date="2019-03" db="EMBL/GenBank/DDBJ databases">
        <title>Candidatus Syntrophosphaera thermopropionivorans: a novel player in syntrophic propionate oxidation during anaerobic digestion.</title>
        <authorList>
            <person name="Dyksma S."/>
        </authorList>
    </citation>
    <scope>NUCLEOTIDE SEQUENCE</scope>
    <source>
        <strain evidence="1">W5</strain>
    </source>
</reference>
<evidence type="ECO:0000313" key="1">
    <source>
        <dbReference type="EMBL" id="TDF72849.1"/>
    </source>
</evidence>